<reference evidence="15 16" key="1">
    <citation type="submission" date="2014-04" db="EMBL/GenBank/DDBJ databases">
        <authorList>
            <person name="Bishop-Lilly K.A."/>
            <person name="Broomall S.M."/>
            <person name="Chain P.S."/>
            <person name="Chertkov O."/>
            <person name="Coyne S.R."/>
            <person name="Daligault H.E."/>
            <person name="Davenport K.W."/>
            <person name="Erkkila T."/>
            <person name="Frey K.G."/>
            <person name="Gibbons H.S."/>
            <person name="Gu W."/>
            <person name="Jaissle J."/>
            <person name="Johnson S.L."/>
            <person name="Koroleva G.I."/>
            <person name="Ladner J.T."/>
            <person name="Lo C.-C."/>
            <person name="Minogue T.D."/>
            <person name="Munk C."/>
            <person name="Palacios G.F."/>
            <person name="Redden C.L."/>
            <person name="Rosenzweig C.N."/>
            <person name="Scholz M.B."/>
            <person name="Teshima H."/>
            <person name="Xu Y."/>
        </authorList>
    </citation>
    <scope>NUCLEOTIDE SEQUENCE [LARGE SCALE GENOMIC DNA]</scope>
    <source>
        <strain evidence="15 16">8244</strain>
    </source>
</reference>
<evidence type="ECO:0000256" key="4">
    <source>
        <dbReference type="ARBA" id="ARBA00022596"/>
    </source>
</evidence>
<dbReference type="EMBL" id="JMQA01000001">
    <property type="protein sequence ID" value="KFN12307.1"/>
    <property type="molecule type" value="Genomic_DNA"/>
</dbReference>
<evidence type="ECO:0000313" key="16">
    <source>
        <dbReference type="Proteomes" id="UP000029278"/>
    </source>
</evidence>
<keyword evidence="9 13" id="KW-0472">Membrane</keyword>
<dbReference type="CDD" id="cd06261">
    <property type="entry name" value="TM_PBP2"/>
    <property type="match status" value="1"/>
</dbReference>
<evidence type="ECO:0000256" key="5">
    <source>
        <dbReference type="ARBA" id="ARBA00022692"/>
    </source>
</evidence>
<evidence type="ECO:0000256" key="2">
    <source>
        <dbReference type="ARBA" id="ARBA00022448"/>
    </source>
</evidence>
<evidence type="ECO:0000256" key="3">
    <source>
        <dbReference type="ARBA" id="ARBA00022475"/>
    </source>
</evidence>
<keyword evidence="16" id="KW-1185">Reference proteome</keyword>
<evidence type="ECO:0000259" key="14">
    <source>
        <dbReference type="PROSITE" id="PS50928"/>
    </source>
</evidence>
<dbReference type="Proteomes" id="UP000029278">
    <property type="component" value="Unassembled WGS sequence"/>
</dbReference>
<keyword evidence="7" id="KW-0406">Ion transport</keyword>
<dbReference type="GO" id="GO:0005886">
    <property type="term" value="C:plasma membrane"/>
    <property type="evidence" value="ECO:0007669"/>
    <property type="project" value="UniProtKB-SubCell"/>
</dbReference>
<protein>
    <recommendedName>
        <fullName evidence="12">Nickel import system permease protein NikB</fullName>
    </recommendedName>
</protein>
<feature type="transmembrane region" description="Helical" evidence="13">
    <location>
        <begin position="12"/>
        <end position="30"/>
    </location>
</feature>
<comment type="subcellular location">
    <subcellularLocation>
        <location evidence="1 13">Cell membrane</location>
        <topology evidence="1 13">Multi-pass membrane protein</topology>
    </subcellularLocation>
</comment>
<keyword evidence="2 13" id="KW-0813">Transport</keyword>
<evidence type="ECO:0000256" key="7">
    <source>
        <dbReference type="ARBA" id="ARBA00023065"/>
    </source>
</evidence>
<comment type="caution">
    <text evidence="15">The sequence shown here is derived from an EMBL/GenBank/DDBJ whole genome shotgun (WGS) entry which is preliminary data.</text>
</comment>
<keyword evidence="3" id="KW-1003">Cell membrane</keyword>
<keyword evidence="4" id="KW-0533">Nickel</keyword>
<keyword evidence="6 13" id="KW-1133">Transmembrane helix</keyword>
<dbReference type="InterPro" id="IPR000515">
    <property type="entry name" value="MetI-like"/>
</dbReference>
<dbReference type="Gene3D" id="1.10.3720.10">
    <property type="entry name" value="MetI-like"/>
    <property type="match status" value="1"/>
</dbReference>
<dbReference type="HOGENOM" id="CLU_036879_0_2_9"/>
<dbReference type="NCBIfam" id="NF045470">
    <property type="entry name" value="Opp2B"/>
    <property type="match status" value="1"/>
</dbReference>
<dbReference type="PROSITE" id="PS50928">
    <property type="entry name" value="ABC_TM1"/>
    <property type="match status" value="1"/>
</dbReference>
<evidence type="ECO:0000256" key="9">
    <source>
        <dbReference type="ARBA" id="ARBA00023136"/>
    </source>
</evidence>
<keyword evidence="8" id="KW-0921">Nickel transport</keyword>
<evidence type="ECO:0000313" key="15">
    <source>
        <dbReference type="EMBL" id="KFN12307.1"/>
    </source>
</evidence>
<dbReference type="InterPro" id="IPR035906">
    <property type="entry name" value="MetI-like_sf"/>
</dbReference>
<dbReference type="PANTHER" id="PTHR43163">
    <property type="entry name" value="DIPEPTIDE TRANSPORT SYSTEM PERMEASE PROTEIN DPPB-RELATED"/>
    <property type="match status" value="1"/>
</dbReference>
<evidence type="ECO:0000256" key="11">
    <source>
        <dbReference type="ARBA" id="ARBA00038669"/>
    </source>
</evidence>
<evidence type="ECO:0000256" key="8">
    <source>
        <dbReference type="ARBA" id="ARBA00023112"/>
    </source>
</evidence>
<dbReference type="PATRIC" id="fig|44252.3.peg.193"/>
<keyword evidence="5 13" id="KW-0812">Transmembrane</keyword>
<name>A0A090ZNV6_PAEMA</name>
<organism evidence="15 16">
    <name type="scientific">Paenibacillus macerans</name>
    <name type="common">Bacillus macerans</name>
    <dbReference type="NCBI Taxonomy" id="44252"/>
    <lineage>
        <taxon>Bacteria</taxon>
        <taxon>Bacillati</taxon>
        <taxon>Bacillota</taxon>
        <taxon>Bacilli</taxon>
        <taxon>Bacillales</taxon>
        <taxon>Paenibacillaceae</taxon>
        <taxon>Paenibacillus</taxon>
    </lineage>
</organism>
<evidence type="ECO:0000256" key="12">
    <source>
        <dbReference type="ARBA" id="ARBA00044774"/>
    </source>
</evidence>
<sequence length="313" mass="34986">MTRFIFRRLAELPFVLLGVSLLTFLLVRLVPVEPAEVILRLSNLPATDEAVVEVRAELGMDEPFYVQYGLWLSRTITFDFGSSYVSKLPIADEIAAKFPATLQLALSALLLTVLIGVPLGILSSRFHTRWMDRVAAVFMYIGAAMPRFWLGFLLLYVFSLRLDWLPSQGKAGLAHLILPSLTLALPQIAVVARLLRSQMLEQMRETFVLFGRFRGLGEGFILVRHVLRNALAPIVTVLGLGIGNMLGGTVIVEQVFGWPGMGRYLMESILNRDYPVIQCYVWLMAVVYVTVNLVADGIQRLLDPRAEYGEGKT</sequence>
<accession>A0A090ZNV6</accession>
<feature type="transmembrane region" description="Helical" evidence="13">
    <location>
        <begin position="230"/>
        <end position="255"/>
    </location>
</feature>
<dbReference type="Pfam" id="PF00528">
    <property type="entry name" value="BPD_transp_1"/>
    <property type="match status" value="1"/>
</dbReference>
<dbReference type="GO" id="GO:0015099">
    <property type="term" value="F:nickel cation transmembrane transporter activity"/>
    <property type="evidence" value="ECO:0007669"/>
    <property type="project" value="InterPro"/>
</dbReference>
<feature type="transmembrane region" description="Helical" evidence="13">
    <location>
        <begin position="102"/>
        <end position="122"/>
    </location>
</feature>
<comment type="similarity">
    <text evidence="10">Belongs to the binding-protein-dependent transport system permease family. OppBC subfamily.</text>
</comment>
<dbReference type="STRING" id="44252.DJ90_1990"/>
<dbReference type="SUPFAM" id="SSF161098">
    <property type="entry name" value="MetI-like"/>
    <property type="match status" value="1"/>
</dbReference>
<feature type="transmembrane region" description="Helical" evidence="13">
    <location>
        <begin position="176"/>
        <end position="195"/>
    </location>
</feature>
<evidence type="ECO:0000256" key="6">
    <source>
        <dbReference type="ARBA" id="ARBA00022989"/>
    </source>
</evidence>
<feature type="transmembrane region" description="Helical" evidence="13">
    <location>
        <begin position="275"/>
        <end position="295"/>
    </location>
</feature>
<comment type="subunit">
    <text evidence="11">The complex is composed of two ATP-binding proteins (NikD and NikE), two transmembrane proteins (NikB and NikC) and a solute-binding protein (NikA).</text>
</comment>
<proteinExistence type="inferred from homology"/>
<dbReference type="InterPro" id="IPR050045">
    <property type="entry name" value="Opp2B"/>
</dbReference>
<dbReference type="InterPro" id="IPR045621">
    <property type="entry name" value="BPD_transp_1_N"/>
</dbReference>
<gene>
    <name evidence="15" type="ORF">DJ90_1990</name>
</gene>
<feature type="transmembrane region" description="Helical" evidence="13">
    <location>
        <begin position="134"/>
        <end position="156"/>
    </location>
</feature>
<dbReference type="PANTHER" id="PTHR43163:SF6">
    <property type="entry name" value="DIPEPTIDE TRANSPORT SYSTEM PERMEASE PROTEIN DPPB-RELATED"/>
    <property type="match status" value="1"/>
</dbReference>
<feature type="domain" description="ABC transmembrane type-1" evidence="14">
    <location>
        <begin position="98"/>
        <end position="295"/>
    </location>
</feature>
<evidence type="ECO:0000256" key="13">
    <source>
        <dbReference type="RuleBase" id="RU363032"/>
    </source>
</evidence>
<dbReference type="Pfam" id="PF19300">
    <property type="entry name" value="BPD_transp_1_N"/>
    <property type="match status" value="1"/>
</dbReference>
<dbReference type="GeneID" id="77008235"/>
<dbReference type="AlphaFoldDB" id="A0A090ZNV6"/>
<evidence type="ECO:0000256" key="1">
    <source>
        <dbReference type="ARBA" id="ARBA00004651"/>
    </source>
</evidence>
<evidence type="ECO:0000256" key="10">
    <source>
        <dbReference type="ARBA" id="ARBA00024202"/>
    </source>
</evidence>
<dbReference type="OrthoDB" id="24153at2"/>
<dbReference type="RefSeq" id="WP_036624151.1">
    <property type="nucleotide sequence ID" value="NZ_BGML01000001.1"/>
</dbReference>